<protein>
    <submittedName>
        <fullName evidence="3">Putative short-chain dehydrogenase/oxidoreductase</fullName>
    </submittedName>
</protein>
<dbReference type="AlphaFoldDB" id="A0A317VQB3"/>
<evidence type="ECO:0000256" key="1">
    <source>
        <dbReference type="ARBA" id="ARBA00006484"/>
    </source>
</evidence>
<reference evidence="3 4" key="1">
    <citation type="submission" date="2016-12" db="EMBL/GenBank/DDBJ databases">
        <title>The genomes of Aspergillus section Nigri reveals drivers in fungal speciation.</title>
        <authorList>
            <consortium name="DOE Joint Genome Institute"/>
            <person name="Vesth T.C."/>
            <person name="Nybo J."/>
            <person name="Theobald S."/>
            <person name="Brandl J."/>
            <person name="Frisvad J.C."/>
            <person name="Nielsen K.F."/>
            <person name="Lyhne E.K."/>
            <person name="Kogle M.E."/>
            <person name="Kuo A."/>
            <person name="Riley R."/>
            <person name="Clum A."/>
            <person name="Nolan M."/>
            <person name="Lipzen A."/>
            <person name="Salamov A."/>
            <person name="Henrissat B."/>
            <person name="Wiebenga A."/>
            <person name="De Vries R.P."/>
            <person name="Grigoriev I.V."/>
            <person name="Mortensen U.H."/>
            <person name="Andersen M.R."/>
            <person name="Baker S.E."/>
        </authorList>
    </citation>
    <scope>NUCLEOTIDE SEQUENCE [LARGE SCALE GENOMIC DNA]</scope>
    <source>
        <strain evidence="3 4">CBS 115572</strain>
    </source>
</reference>
<dbReference type="PANTHER" id="PTHR43669">
    <property type="entry name" value="5-KETO-D-GLUCONATE 5-REDUCTASE"/>
    <property type="match status" value="1"/>
</dbReference>
<feature type="non-terminal residue" evidence="3">
    <location>
        <position position="1"/>
    </location>
</feature>
<dbReference type="GeneID" id="37110642"/>
<proteinExistence type="inferred from homology"/>
<dbReference type="GO" id="GO:0016491">
    <property type="term" value="F:oxidoreductase activity"/>
    <property type="evidence" value="ECO:0007669"/>
    <property type="project" value="UniProtKB-KW"/>
</dbReference>
<evidence type="ECO:0000313" key="3">
    <source>
        <dbReference type="EMBL" id="PWY76145.1"/>
    </source>
</evidence>
<dbReference type="PANTHER" id="PTHR43669:SF11">
    <property type="entry name" value="SHORT-CHAIN DEHYDROGENASE_OXIDOREDUCTASE"/>
    <property type="match status" value="1"/>
</dbReference>
<gene>
    <name evidence="3" type="ORF">BO94DRAFT_473951</name>
</gene>
<dbReference type="EMBL" id="MSFK01000028">
    <property type="protein sequence ID" value="PWY76145.1"/>
    <property type="molecule type" value="Genomic_DNA"/>
</dbReference>
<name>A0A317VQB3_9EURO</name>
<evidence type="ECO:0000256" key="2">
    <source>
        <dbReference type="ARBA" id="ARBA00023002"/>
    </source>
</evidence>
<accession>A0A317VQB3</accession>
<organism evidence="3 4">
    <name type="scientific">Aspergillus sclerotioniger CBS 115572</name>
    <dbReference type="NCBI Taxonomy" id="1450535"/>
    <lineage>
        <taxon>Eukaryota</taxon>
        <taxon>Fungi</taxon>
        <taxon>Dikarya</taxon>
        <taxon>Ascomycota</taxon>
        <taxon>Pezizomycotina</taxon>
        <taxon>Eurotiomycetes</taxon>
        <taxon>Eurotiomycetidae</taxon>
        <taxon>Eurotiales</taxon>
        <taxon>Aspergillaceae</taxon>
        <taxon>Aspergillus</taxon>
        <taxon>Aspergillus subgen. Circumdati</taxon>
    </lineage>
</organism>
<evidence type="ECO:0000313" key="4">
    <source>
        <dbReference type="Proteomes" id="UP000246702"/>
    </source>
</evidence>
<dbReference type="RefSeq" id="XP_025464142.1">
    <property type="nucleotide sequence ID" value="XM_025608499.1"/>
</dbReference>
<dbReference type="InterPro" id="IPR036291">
    <property type="entry name" value="NAD(P)-bd_dom_sf"/>
</dbReference>
<dbReference type="Gene3D" id="3.40.50.720">
    <property type="entry name" value="NAD(P)-binding Rossmann-like Domain"/>
    <property type="match status" value="1"/>
</dbReference>
<dbReference type="Proteomes" id="UP000246702">
    <property type="component" value="Unassembled WGS sequence"/>
</dbReference>
<dbReference type="OrthoDB" id="37659at2759"/>
<keyword evidence="4" id="KW-1185">Reference proteome</keyword>
<comment type="caution">
    <text evidence="3">The sequence shown here is derived from an EMBL/GenBank/DDBJ whole genome shotgun (WGS) entry which is preliminary data.</text>
</comment>
<sequence length="256" mass="28893">VLIIGATSSIGRALMMNFVENGANVVMAGRKENLDEFVRKEIWEINEINYETKYTDPSFATEITTHPDLDFLFINSGVQRMFDLSKPPSIDLDILDTELLMNYTSNVHLTHAILPHLWNKFTQTAIAYTTSQMPLVPMIGCPKYRVSKAGLYQFILGLRTRVAAGSERVKVVEVYPPAVQRELRGAQHHADLKDGHLVGMPLGEFVDKVWERLRSGEEQIAVGSAGGIYNVFEVKMQELYRDMTEVSTGLLKVFLR</sequence>
<dbReference type="STRING" id="1450535.A0A317VQB3"/>
<dbReference type="SUPFAM" id="SSF51735">
    <property type="entry name" value="NAD(P)-binding Rossmann-fold domains"/>
    <property type="match status" value="1"/>
</dbReference>
<dbReference type="InterPro" id="IPR002347">
    <property type="entry name" value="SDR_fam"/>
</dbReference>
<keyword evidence="2" id="KW-0560">Oxidoreductase</keyword>
<comment type="similarity">
    <text evidence="1">Belongs to the short-chain dehydrogenases/reductases (SDR) family.</text>
</comment>
<dbReference type="Pfam" id="PF00106">
    <property type="entry name" value="adh_short"/>
    <property type="match status" value="1"/>
</dbReference>